<dbReference type="InterPro" id="IPR022761">
    <property type="entry name" value="Fumarate_lyase_N"/>
</dbReference>
<dbReference type="Gene3D" id="1.20.200.10">
    <property type="entry name" value="Fumarase/aspartase (Central domain)"/>
    <property type="match status" value="1"/>
</dbReference>
<dbReference type="InterPro" id="IPR020557">
    <property type="entry name" value="Fumarate_lyase_CS"/>
</dbReference>
<accession>A0A285CPR9</accession>
<evidence type="ECO:0000256" key="6">
    <source>
        <dbReference type="NCBIfam" id="TIGR00839"/>
    </source>
</evidence>
<sequence length="474" mass="52098">MITDKIRVEKDFLGEKQVPQDVYYGIQTLRAVENFPITGYQIDKNLIVAMAMVKKAAALANMEVGRLYEGLGKYVVQAADEIIAGKWHDHFIVDPIQGGAGTSINMNTNEVIANRGLELMGKDKGDYFHLSPNSVVNMAQSTNDSFPTAIHIATITLLQQLIETMEDMHQVFEEKADEFDDVIKVGRTHLQDAVPIRLGQEFKAYSRAVGRDIKRISNTIESLLEVNMGATAIGTGLNANPKYIVKVVENLAEITGLPLRNAENLVDGTQNTDAYVEVSGALKTCMINMSKIANDLRLMASGPRAGLNEINLPARQPGSSIMPGKVNPVMPEMINQVAFQVIGNDHTICLASEAGQFELNVMEPVLVFNLLQSITIMNNAFRAFTDYCLSGITANKDALEKKVEQSVGLITAVNPHLGYEVVSRIAREAILKGESIRDLCLKYDVLTEEELDLILDPYEMTKPGIAGEALLDRD</sequence>
<feature type="domain" description="Fumarate lyase N-terminal" evidence="8">
    <location>
        <begin position="14"/>
        <end position="343"/>
    </location>
</feature>
<dbReference type="InterPro" id="IPR024083">
    <property type="entry name" value="Fumarase/histidase_N"/>
</dbReference>
<dbReference type="PRINTS" id="PR00145">
    <property type="entry name" value="ARGSUCLYASE"/>
</dbReference>
<dbReference type="PROSITE" id="PS00163">
    <property type="entry name" value="FUMARATE_LYASES"/>
    <property type="match status" value="1"/>
</dbReference>
<dbReference type="EMBL" id="OAOP01000003">
    <property type="protein sequence ID" value="SNX69552.1"/>
    <property type="molecule type" value="Genomic_DNA"/>
</dbReference>
<evidence type="ECO:0000256" key="7">
    <source>
        <dbReference type="RuleBase" id="RU362017"/>
    </source>
</evidence>
<dbReference type="Gene3D" id="1.10.275.10">
    <property type="entry name" value="Fumarase/aspartase (N-terminal domain)"/>
    <property type="match status" value="1"/>
</dbReference>
<dbReference type="InterPro" id="IPR004708">
    <property type="entry name" value="ApsA"/>
</dbReference>
<dbReference type="GO" id="GO:0006099">
    <property type="term" value="P:tricarboxylic acid cycle"/>
    <property type="evidence" value="ECO:0007669"/>
    <property type="project" value="InterPro"/>
</dbReference>
<dbReference type="Proteomes" id="UP000219546">
    <property type="component" value="Unassembled WGS sequence"/>
</dbReference>
<dbReference type="EC" id="4.3.1.1" evidence="3 6"/>
<dbReference type="FunFam" id="1.10.40.30:FF:000002">
    <property type="entry name" value="Fumarate hydratase class II"/>
    <property type="match status" value="1"/>
</dbReference>
<gene>
    <name evidence="10" type="ORF">SAMN05877753_103111</name>
</gene>
<dbReference type="PANTHER" id="PTHR42696">
    <property type="entry name" value="ASPARTATE AMMONIA-LYASE"/>
    <property type="match status" value="1"/>
</dbReference>
<dbReference type="Pfam" id="PF10415">
    <property type="entry name" value="FumaraseC_C"/>
    <property type="match status" value="1"/>
</dbReference>
<evidence type="ECO:0000259" key="9">
    <source>
        <dbReference type="Pfam" id="PF10415"/>
    </source>
</evidence>
<dbReference type="InterPro" id="IPR051546">
    <property type="entry name" value="Aspartate_Ammonia-Lyase"/>
</dbReference>
<reference evidence="10 11" key="1">
    <citation type="submission" date="2017-08" db="EMBL/GenBank/DDBJ databases">
        <authorList>
            <person name="de Groot N.N."/>
        </authorList>
    </citation>
    <scope>NUCLEOTIDE SEQUENCE [LARGE SCALE GENOMIC DNA]</scope>
    <source>
        <strain evidence="10 11">JC228</strain>
    </source>
</reference>
<comment type="similarity">
    <text evidence="2 7">Belongs to the class-II fumarase/aspartase family. Aspartase subfamily.</text>
</comment>
<dbReference type="Gene3D" id="1.10.40.30">
    <property type="entry name" value="Fumarase/aspartase (C-terminal domain)"/>
    <property type="match status" value="1"/>
</dbReference>
<dbReference type="SUPFAM" id="SSF48557">
    <property type="entry name" value="L-aspartase-like"/>
    <property type="match status" value="1"/>
</dbReference>
<dbReference type="FunFam" id="1.20.200.10:FF:000001">
    <property type="entry name" value="Fumarate hydratase, mitochondrial"/>
    <property type="match status" value="1"/>
</dbReference>
<dbReference type="GO" id="GO:0008797">
    <property type="term" value="F:aspartate ammonia-lyase activity"/>
    <property type="evidence" value="ECO:0007669"/>
    <property type="project" value="UniProtKB-UniRule"/>
</dbReference>
<dbReference type="InterPro" id="IPR018951">
    <property type="entry name" value="Fumarase_C_C"/>
</dbReference>
<name>A0A285CPR9_9BACI</name>
<dbReference type="Pfam" id="PF00206">
    <property type="entry name" value="Lyase_1"/>
    <property type="match status" value="1"/>
</dbReference>
<dbReference type="FunFam" id="1.10.275.10:FF:000001">
    <property type="entry name" value="Fumarate hydratase, mitochondrial"/>
    <property type="match status" value="1"/>
</dbReference>
<evidence type="ECO:0000259" key="8">
    <source>
        <dbReference type="Pfam" id="PF00206"/>
    </source>
</evidence>
<evidence type="ECO:0000313" key="11">
    <source>
        <dbReference type="Proteomes" id="UP000219546"/>
    </source>
</evidence>
<proteinExistence type="inferred from homology"/>
<evidence type="ECO:0000256" key="2">
    <source>
        <dbReference type="ARBA" id="ARBA00005596"/>
    </source>
</evidence>
<dbReference type="OrthoDB" id="9802809at2"/>
<comment type="catalytic activity">
    <reaction evidence="1 7">
        <text>L-aspartate = fumarate + NH4(+)</text>
        <dbReference type="Rhea" id="RHEA:16601"/>
        <dbReference type="ChEBI" id="CHEBI:28938"/>
        <dbReference type="ChEBI" id="CHEBI:29806"/>
        <dbReference type="ChEBI" id="CHEBI:29991"/>
        <dbReference type="EC" id="4.3.1.1"/>
    </reaction>
</comment>
<dbReference type="PRINTS" id="PR00149">
    <property type="entry name" value="FUMRATELYASE"/>
</dbReference>
<dbReference type="GO" id="GO:0005829">
    <property type="term" value="C:cytosol"/>
    <property type="evidence" value="ECO:0007669"/>
    <property type="project" value="TreeGrafter"/>
</dbReference>
<evidence type="ECO:0000256" key="3">
    <source>
        <dbReference type="ARBA" id="ARBA00012992"/>
    </source>
</evidence>
<dbReference type="NCBIfam" id="TIGR00839">
    <property type="entry name" value="aspA"/>
    <property type="match status" value="1"/>
</dbReference>
<dbReference type="InterPro" id="IPR000362">
    <property type="entry name" value="Fumarate_lyase_fam"/>
</dbReference>
<feature type="domain" description="Fumarase C C-terminal" evidence="9">
    <location>
        <begin position="409"/>
        <end position="462"/>
    </location>
</feature>
<evidence type="ECO:0000256" key="5">
    <source>
        <dbReference type="ARBA" id="ARBA00023239"/>
    </source>
</evidence>
<keyword evidence="11" id="KW-1185">Reference proteome</keyword>
<dbReference type="NCBIfam" id="NF008909">
    <property type="entry name" value="PRK12273.1"/>
    <property type="match status" value="1"/>
</dbReference>
<dbReference type="NCBIfam" id="NF011092">
    <property type="entry name" value="PRK14515.1"/>
    <property type="match status" value="1"/>
</dbReference>
<evidence type="ECO:0000256" key="1">
    <source>
        <dbReference type="ARBA" id="ARBA00001494"/>
    </source>
</evidence>
<organism evidence="10 11">
    <name type="scientific">Bacillus oleivorans</name>
    <dbReference type="NCBI Taxonomy" id="1448271"/>
    <lineage>
        <taxon>Bacteria</taxon>
        <taxon>Bacillati</taxon>
        <taxon>Bacillota</taxon>
        <taxon>Bacilli</taxon>
        <taxon>Bacillales</taxon>
        <taxon>Bacillaceae</taxon>
        <taxon>Bacillus</taxon>
    </lineage>
</organism>
<dbReference type="AlphaFoldDB" id="A0A285CPR9"/>
<dbReference type="PANTHER" id="PTHR42696:SF2">
    <property type="entry name" value="ASPARTATE AMMONIA-LYASE"/>
    <property type="match status" value="1"/>
</dbReference>
<evidence type="ECO:0000256" key="4">
    <source>
        <dbReference type="ARBA" id="ARBA00016146"/>
    </source>
</evidence>
<evidence type="ECO:0000313" key="10">
    <source>
        <dbReference type="EMBL" id="SNX69552.1"/>
    </source>
</evidence>
<protein>
    <recommendedName>
        <fullName evidence="4 6">Aspartate ammonia-lyase</fullName>
        <shortName evidence="7">Aspartase</shortName>
        <ecNumber evidence="3 6">4.3.1.1</ecNumber>
    </recommendedName>
</protein>
<keyword evidence="5 7" id="KW-0456">Lyase</keyword>
<dbReference type="GO" id="GO:0006531">
    <property type="term" value="P:aspartate metabolic process"/>
    <property type="evidence" value="ECO:0007669"/>
    <property type="project" value="InterPro"/>
</dbReference>
<dbReference type="CDD" id="cd01357">
    <property type="entry name" value="Aspartase"/>
    <property type="match status" value="1"/>
</dbReference>
<dbReference type="InterPro" id="IPR008948">
    <property type="entry name" value="L-Aspartase-like"/>
</dbReference>
<dbReference type="RefSeq" id="WP_097158052.1">
    <property type="nucleotide sequence ID" value="NZ_JBEPMQ010000002.1"/>
</dbReference>